<dbReference type="InterPro" id="IPR036416">
    <property type="entry name" value="Pept_tRNA_hydro_sf"/>
</dbReference>
<evidence type="ECO:0000256" key="3">
    <source>
        <dbReference type="ARBA" id="ARBA00022884"/>
    </source>
</evidence>
<accession>A0A2N0A2K1</accession>
<name>A0A2N0A2K1_9LEPT</name>
<dbReference type="SUPFAM" id="SSF53178">
    <property type="entry name" value="Peptidyl-tRNA hydrolase-like"/>
    <property type="match status" value="1"/>
</dbReference>
<dbReference type="Proteomes" id="UP000231843">
    <property type="component" value="Unassembled WGS sequence"/>
</dbReference>
<keyword evidence="5" id="KW-1185">Reference proteome</keyword>
<keyword evidence="3" id="KW-0694">RNA-binding</keyword>
<dbReference type="PANTHER" id="PTHR17224:SF1">
    <property type="entry name" value="PEPTIDYL-TRNA HYDROLASE"/>
    <property type="match status" value="1"/>
</dbReference>
<dbReference type="RefSeq" id="WP_100767345.1">
    <property type="nucleotide sequence ID" value="NZ_NPEA01000002.1"/>
</dbReference>
<dbReference type="AlphaFoldDB" id="A0A2N0A2K1"/>
<sequence>MKLIVGLGNPGDKYNNNRANIGFKILDVIANNINVEIKTKKKKSLIGRGDFEGEEVVLLKPQTFSDLSGESVLYIASFLKIQVQDILVIHEDWTLPLGKIVVDKGANGNENPGIKSVIQSLRSPNFIRIRIGIGNEEFDADSSNLDGFLKEDFQPLENLSLIQIINDAEAAIRSISLGDIEDVIEKYRL</sequence>
<dbReference type="PANTHER" id="PTHR17224">
    <property type="entry name" value="PEPTIDYL-TRNA HYDROLASE"/>
    <property type="match status" value="1"/>
</dbReference>
<evidence type="ECO:0000313" key="5">
    <source>
        <dbReference type="Proteomes" id="UP000231843"/>
    </source>
</evidence>
<gene>
    <name evidence="4" type="ORF">CH365_04185</name>
</gene>
<evidence type="ECO:0000256" key="2">
    <source>
        <dbReference type="ARBA" id="ARBA00022801"/>
    </source>
</evidence>
<dbReference type="OrthoDB" id="9800507at2"/>
<dbReference type="EMBL" id="NPEA01000002">
    <property type="protein sequence ID" value="PJZ78515.1"/>
    <property type="molecule type" value="Genomic_DNA"/>
</dbReference>
<dbReference type="Gene3D" id="3.40.50.1470">
    <property type="entry name" value="Peptidyl-tRNA hydrolase"/>
    <property type="match status" value="1"/>
</dbReference>
<dbReference type="Pfam" id="PF01195">
    <property type="entry name" value="Pept_tRNA_hydro"/>
    <property type="match status" value="1"/>
</dbReference>
<keyword evidence="1" id="KW-0820">tRNA-binding</keyword>
<dbReference type="CDD" id="cd00462">
    <property type="entry name" value="PTH"/>
    <property type="match status" value="1"/>
</dbReference>
<proteinExistence type="predicted"/>
<organism evidence="4 5">
    <name type="scientific">Leptospira neocaledonica</name>
    <dbReference type="NCBI Taxonomy" id="2023192"/>
    <lineage>
        <taxon>Bacteria</taxon>
        <taxon>Pseudomonadati</taxon>
        <taxon>Spirochaetota</taxon>
        <taxon>Spirochaetia</taxon>
        <taxon>Leptospirales</taxon>
        <taxon>Leptospiraceae</taxon>
        <taxon>Leptospira</taxon>
    </lineage>
</organism>
<evidence type="ECO:0000313" key="4">
    <source>
        <dbReference type="EMBL" id="PJZ78515.1"/>
    </source>
</evidence>
<reference evidence="4 5" key="1">
    <citation type="submission" date="2017-07" db="EMBL/GenBank/DDBJ databases">
        <title>Leptospira spp. isolated from tropical soils.</title>
        <authorList>
            <person name="Thibeaux R."/>
            <person name="Iraola G."/>
            <person name="Ferres I."/>
            <person name="Bierque E."/>
            <person name="Girault D."/>
            <person name="Soupe-Gilbert M.-E."/>
            <person name="Picardeau M."/>
            <person name="Goarant C."/>
        </authorList>
    </citation>
    <scope>NUCLEOTIDE SEQUENCE [LARGE SCALE GENOMIC DNA]</scope>
    <source>
        <strain evidence="4 5">ES4-C-A1</strain>
    </source>
</reference>
<dbReference type="NCBIfam" id="TIGR00447">
    <property type="entry name" value="pth"/>
    <property type="match status" value="1"/>
</dbReference>
<comment type="caution">
    <text evidence="4">The sequence shown here is derived from an EMBL/GenBank/DDBJ whole genome shotgun (WGS) entry which is preliminary data.</text>
</comment>
<dbReference type="GO" id="GO:0004045">
    <property type="term" value="F:peptidyl-tRNA hydrolase activity"/>
    <property type="evidence" value="ECO:0007669"/>
    <property type="project" value="InterPro"/>
</dbReference>
<protein>
    <submittedName>
        <fullName evidence="4">Aminoacyl-tRNA hydrolase</fullName>
    </submittedName>
</protein>
<evidence type="ECO:0000256" key="1">
    <source>
        <dbReference type="ARBA" id="ARBA00022555"/>
    </source>
</evidence>
<dbReference type="InterPro" id="IPR001328">
    <property type="entry name" value="Pept_tRNA_hydro"/>
</dbReference>
<keyword evidence="2 4" id="KW-0378">Hydrolase</keyword>
<dbReference type="GO" id="GO:0000049">
    <property type="term" value="F:tRNA binding"/>
    <property type="evidence" value="ECO:0007669"/>
    <property type="project" value="UniProtKB-KW"/>
</dbReference>